<gene>
    <name evidence="2" type="ORF">FA15DRAFT_751380</name>
</gene>
<protein>
    <submittedName>
        <fullName evidence="2">Uncharacterized protein</fullName>
    </submittedName>
</protein>
<evidence type="ECO:0000313" key="2">
    <source>
        <dbReference type="EMBL" id="TFK30320.1"/>
    </source>
</evidence>
<dbReference type="EMBL" id="ML210146">
    <property type="protein sequence ID" value="TFK30320.1"/>
    <property type="molecule type" value="Genomic_DNA"/>
</dbReference>
<reference evidence="2 3" key="1">
    <citation type="journal article" date="2019" name="Nat. Ecol. Evol.">
        <title>Megaphylogeny resolves global patterns of mushroom evolution.</title>
        <authorList>
            <person name="Varga T."/>
            <person name="Krizsan K."/>
            <person name="Foldi C."/>
            <person name="Dima B."/>
            <person name="Sanchez-Garcia M."/>
            <person name="Sanchez-Ramirez S."/>
            <person name="Szollosi G.J."/>
            <person name="Szarkandi J.G."/>
            <person name="Papp V."/>
            <person name="Albert L."/>
            <person name="Andreopoulos W."/>
            <person name="Angelini C."/>
            <person name="Antonin V."/>
            <person name="Barry K.W."/>
            <person name="Bougher N.L."/>
            <person name="Buchanan P."/>
            <person name="Buyck B."/>
            <person name="Bense V."/>
            <person name="Catcheside P."/>
            <person name="Chovatia M."/>
            <person name="Cooper J."/>
            <person name="Damon W."/>
            <person name="Desjardin D."/>
            <person name="Finy P."/>
            <person name="Geml J."/>
            <person name="Haridas S."/>
            <person name="Hughes K."/>
            <person name="Justo A."/>
            <person name="Karasinski D."/>
            <person name="Kautmanova I."/>
            <person name="Kiss B."/>
            <person name="Kocsube S."/>
            <person name="Kotiranta H."/>
            <person name="LaButti K.M."/>
            <person name="Lechner B.E."/>
            <person name="Liimatainen K."/>
            <person name="Lipzen A."/>
            <person name="Lukacs Z."/>
            <person name="Mihaltcheva S."/>
            <person name="Morgado L.N."/>
            <person name="Niskanen T."/>
            <person name="Noordeloos M.E."/>
            <person name="Ohm R.A."/>
            <person name="Ortiz-Santana B."/>
            <person name="Ovrebo C."/>
            <person name="Racz N."/>
            <person name="Riley R."/>
            <person name="Savchenko A."/>
            <person name="Shiryaev A."/>
            <person name="Soop K."/>
            <person name="Spirin V."/>
            <person name="Szebenyi C."/>
            <person name="Tomsovsky M."/>
            <person name="Tulloss R.E."/>
            <person name="Uehling J."/>
            <person name="Grigoriev I.V."/>
            <person name="Vagvolgyi C."/>
            <person name="Papp T."/>
            <person name="Martin F.M."/>
            <person name="Miettinen O."/>
            <person name="Hibbett D.S."/>
            <person name="Nagy L.G."/>
        </authorList>
    </citation>
    <scope>NUCLEOTIDE SEQUENCE [LARGE SCALE GENOMIC DNA]</scope>
    <source>
        <strain evidence="2 3">CBS 121175</strain>
    </source>
</reference>
<dbReference type="OrthoDB" id="2976199at2759"/>
<feature type="region of interest" description="Disordered" evidence="1">
    <location>
        <begin position="32"/>
        <end position="157"/>
    </location>
</feature>
<sequence>MTEYDYSPEAYERYLTTQKRIANWVDKTEDHRPQFADALQPPATHMPGYEQSFQTEGNRRSHGRHRSRSPSPDMLYGRGPHAPGPMPPMHSAPGHLGTFPQHQMPFQHHSPGPSPPASPSHNMPPSYYGTPSPKQLNSHRRSKSQAPRPHFVPPPLVLSPPISPGMYAHPGSPTGYVMMPQQPMPMMSPPAPNSAPADFTSFALPAAATPPQSPGYFQMQPHQAHPLSFSTFMVPPGAAPGVPMYAFSTSSGMVSPPHSAYPEYSGFPTLVSPMHSPYTAMYPQVTIQSPTTAGATSPGFAYVYPSTGLHQRVYEMTGHNKHLLRRSIG</sequence>
<dbReference type="AlphaFoldDB" id="A0A5C3LBZ6"/>
<name>A0A5C3LBZ6_COPMA</name>
<organism evidence="2 3">
    <name type="scientific">Coprinopsis marcescibilis</name>
    <name type="common">Agaric fungus</name>
    <name type="synonym">Psathyrella marcescibilis</name>
    <dbReference type="NCBI Taxonomy" id="230819"/>
    <lineage>
        <taxon>Eukaryota</taxon>
        <taxon>Fungi</taxon>
        <taxon>Dikarya</taxon>
        <taxon>Basidiomycota</taxon>
        <taxon>Agaricomycotina</taxon>
        <taxon>Agaricomycetes</taxon>
        <taxon>Agaricomycetidae</taxon>
        <taxon>Agaricales</taxon>
        <taxon>Agaricineae</taxon>
        <taxon>Psathyrellaceae</taxon>
        <taxon>Coprinopsis</taxon>
    </lineage>
</organism>
<accession>A0A5C3LBZ6</accession>
<evidence type="ECO:0000313" key="3">
    <source>
        <dbReference type="Proteomes" id="UP000307440"/>
    </source>
</evidence>
<keyword evidence="3" id="KW-1185">Reference proteome</keyword>
<proteinExistence type="predicted"/>
<evidence type="ECO:0000256" key="1">
    <source>
        <dbReference type="SAM" id="MobiDB-lite"/>
    </source>
</evidence>
<dbReference type="Proteomes" id="UP000307440">
    <property type="component" value="Unassembled WGS sequence"/>
</dbReference>